<dbReference type="AlphaFoldDB" id="A0A067SGG0"/>
<organism evidence="1 2">
    <name type="scientific">Galerina marginata (strain CBS 339.88)</name>
    <dbReference type="NCBI Taxonomy" id="685588"/>
    <lineage>
        <taxon>Eukaryota</taxon>
        <taxon>Fungi</taxon>
        <taxon>Dikarya</taxon>
        <taxon>Basidiomycota</taxon>
        <taxon>Agaricomycotina</taxon>
        <taxon>Agaricomycetes</taxon>
        <taxon>Agaricomycetidae</taxon>
        <taxon>Agaricales</taxon>
        <taxon>Agaricineae</taxon>
        <taxon>Strophariaceae</taxon>
        <taxon>Galerina</taxon>
    </lineage>
</organism>
<dbReference type="EMBL" id="KL142420">
    <property type="protein sequence ID" value="KDR66834.1"/>
    <property type="molecule type" value="Genomic_DNA"/>
</dbReference>
<protein>
    <submittedName>
        <fullName evidence="1">Uncharacterized protein</fullName>
    </submittedName>
</protein>
<dbReference type="HOGENOM" id="CLU_1434542_0_0_1"/>
<sequence>MKGSLEEVGGGKRGWRWICEFGLECLLMRMDVRRGELGSGSAGTAGPRWCLDLEERVFTSSKPISCLPFGWTIPLTIVGLGPRHIKLCVVALSAPNFRLSRPVFIVNFSISLSTSLPVLRLTRPAVPGDRSRRLLLVDDCCSYPPPTTSLSSRVGLGSRRRILQPRSGSISVAGHLHRSTHSRPYDPSR</sequence>
<name>A0A067SGG0_GALM3</name>
<gene>
    <name evidence="1" type="ORF">GALMADRAFT_1141536</name>
</gene>
<proteinExistence type="predicted"/>
<reference evidence="2" key="1">
    <citation type="journal article" date="2014" name="Proc. Natl. Acad. Sci. U.S.A.">
        <title>Extensive sampling of basidiomycete genomes demonstrates inadequacy of the white-rot/brown-rot paradigm for wood decay fungi.</title>
        <authorList>
            <person name="Riley R."/>
            <person name="Salamov A.A."/>
            <person name="Brown D.W."/>
            <person name="Nagy L.G."/>
            <person name="Floudas D."/>
            <person name="Held B.W."/>
            <person name="Levasseur A."/>
            <person name="Lombard V."/>
            <person name="Morin E."/>
            <person name="Otillar R."/>
            <person name="Lindquist E.A."/>
            <person name="Sun H."/>
            <person name="LaButti K.M."/>
            <person name="Schmutz J."/>
            <person name="Jabbour D."/>
            <person name="Luo H."/>
            <person name="Baker S.E."/>
            <person name="Pisabarro A.G."/>
            <person name="Walton J.D."/>
            <person name="Blanchette R.A."/>
            <person name="Henrissat B."/>
            <person name="Martin F."/>
            <person name="Cullen D."/>
            <person name="Hibbett D.S."/>
            <person name="Grigoriev I.V."/>
        </authorList>
    </citation>
    <scope>NUCLEOTIDE SEQUENCE [LARGE SCALE GENOMIC DNA]</scope>
    <source>
        <strain evidence="2">CBS 339.88</strain>
    </source>
</reference>
<accession>A0A067SGG0</accession>
<keyword evidence="2" id="KW-1185">Reference proteome</keyword>
<evidence type="ECO:0000313" key="1">
    <source>
        <dbReference type="EMBL" id="KDR66834.1"/>
    </source>
</evidence>
<evidence type="ECO:0000313" key="2">
    <source>
        <dbReference type="Proteomes" id="UP000027222"/>
    </source>
</evidence>
<dbReference type="Proteomes" id="UP000027222">
    <property type="component" value="Unassembled WGS sequence"/>
</dbReference>